<dbReference type="PRINTS" id="PR00765">
    <property type="entry name" value="CRBOXYPTASEA"/>
</dbReference>
<evidence type="ECO:0000256" key="1">
    <source>
        <dbReference type="ARBA" id="ARBA00001947"/>
    </source>
</evidence>
<evidence type="ECO:0000259" key="13">
    <source>
        <dbReference type="PROSITE" id="PS52035"/>
    </source>
</evidence>
<dbReference type="Proteomes" id="UP001549921">
    <property type="component" value="Unassembled WGS sequence"/>
</dbReference>
<evidence type="ECO:0000256" key="9">
    <source>
        <dbReference type="ARBA" id="ARBA00023049"/>
    </source>
</evidence>
<proteinExistence type="inferred from homology"/>
<dbReference type="FunFam" id="3.40.630.10:FF:000084">
    <property type="entry name" value="Carboxypeptidase B2"/>
    <property type="match status" value="1"/>
</dbReference>
<evidence type="ECO:0000256" key="4">
    <source>
        <dbReference type="ARBA" id="ARBA00022670"/>
    </source>
</evidence>
<dbReference type="InterPro" id="IPR000834">
    <property type="entry name" value="Peptidase_M14"/>
</dbReference>
<dbReference type="PANTHER" id="PTHR11705:SF140">
    <property type="entry name" value="FI02848P-RELATED"/>
    <property type="match status" value="1"/>
</dbReference>
<dbReference type="PANTHER" id="PTHR11705">
    <property type="entry name" value="PROTEASE FAMILY M14 CARBOXYPEPTIDASE A,B"/>
    <property type="match status" value="1"/>
</dbReference>
<keyword evidence="3" id="KW-0121">Carboxypeptidase</keyword>
<feature type="signal peptide" evidence="12">
    <location>
        <begin position="1"/>
        <end position="19"/>
    </location>
</feature>
<name>A0ABD0SEH9_LOXSC</name>
<dbReference type="Pfam" id="PF02244">
    <property type="entry name" value="Propep_M14"/>
    <property type="match status" value="1"/>
</dbReference>
<evidence type="ECO:0000256" key="2">
    <source>
        <dbReference type="ARBA" id="ARBA00005988"/>
    </source>
</evidence>
<comment type="cofactor">
    <cofactor evidence="1">
        <name>Zn(2+)</name>
        <dbReference type="ChEBI" id="CHEBI:29105"/>
    </cofactor>
</comment>
<evidence type="ECO:0000256" key="6">
    <source>
        <dbReference type="ARBA" id="ARBA00022729"/>
    </source>
</evidence>
<dbReference type="InterPro" id="IPR003146">
    <property type="entry name" value="M14A_act_pep"/>
</dbReference>
<keyword evidence="10" id="KW-1015">Disulfide bond</keyword>
<feature type="domain" description="Peptidase M14" evidence="13">
    <location>
        <begin position="123"/>
        <end position="423"/>
    </location>
</feature>
<evidence type="ECO:0000256" key="11">
    <source>
        <dbReference type="PROSITE-ProRule" id="PRU01379"/>
    </source>
</evidence>
<dbReference type="Pfam" id="PF00246">
    <property type="entry name" value="Peptidase_M14"/>
    <property type="match status" value="1"/>
</dbReference>
<dbReference type="GO" id="GO:0006508">
    <property type="term" value="P:proteolysis"/>
    <property type="evidence" value="ECO:0007669"/>
    <property type="project" value="UniProtKB-KW"/>
</dbReference>
<evidence type="ECO:0000256" key="12">
    <source>
        <dbReference type="SAM" id="SignalP"/>
    </source>
</evidence>
<keyword evidence="6 12" id="KW-0732">Signal</keyword>
<evidence type="ECO:0000256" key="8">
    <source>
        <dbReference type="ARBA" id="ARBA00022833"/>
    </source>
</evidence>
<comment type="caution">
    <text evidence="14">The sequence shown here is derived from an EMBL/GenBank/DDBJ whole genome shotgun (WGS) entry which is preliminary data.</text>
</comment>
<evidence type="ECO:0000256" key="10">
    <source>
        <dbReference type="ARBA" id="ARBA00023157"/>
    </source>
</evidence>
<keyword evidence="5" id="KW-0479">Metal-binding</keyword>
<comment type="similarity">
    <text evidence="2 11">Belongs to the peptidase M14 family.</text>
</comment>
<organism evidence="14 15">
    <name type="scientific">Loxostege sticticalis</name>
    <name type="common">Beet webworm moth</name>
    <dbReference type="NCBI Taxonomy" id="481309"/>
    <lineage>
        <taxon>Eukaryota</taxon>
        <taxon>Metazoa</taxon>
        <taxon>Ecdysozoa</taxon>
        <taxon>Arthropoda</taxon>
        <taxon>Hexapoda</taxon>
        <taxon>Insecta</taxon>
        <taxon>Pterygota</taxon>
        <taxon>Neoptera</taxon>
        <taxon>Endopterygota</taxon>
        <taxon>Lepidoptera</taxon>
        <taxon>Glossata</taxon>
        <taxon>Ditrysia</taxon>
        <taxon>Pyraloidea</taxon>
        <taxon>Crambidae</taxon>
        <taxon>Pyraustinae</taxon>
        <taxon>Loxostege</taxon>
    </lineage>
</organism>
<dbReference type="SUPFAM" id="SSF54897">
    <property type="entry name" value="Protease propeptides/inhibitors"/>
    <property type="match status" value="1"/>
</dbReference>
<reference evidence="14 15" key="1">
    <citation type="submission" date="2024-06" db="EMBL/GenBank/DDBJ databases">
        <title>A chromosome-level genome assembly of beet webworm, Loxostege sticticalis.</title>
        <authorList>
            <person name="Zhang Y."/>
        </authorList>
    </citation>
    <scope>NUCLEOTIDE SEQUENCE [LARGE SCALE GENOMIC DNA]</scope>
    <source>
        <strain evidence="14">AQ028</strain>
        <tissue evidence="14">Male pupae</tissue>
    </source>
</reference>
<dbReference type="InterPro" id="IPR036990">
    <property type="entry name" value="M14A-like_propep"/>
</dbReference>
<evidence type="ECO:0000256" key="7">
    <source>
        <dbReference type="ARBA" id="ARBA00022801"/>
    </source>
</evidence>
<gene>
    <name evidence="14" type="ORF">ABMA28_008568</name>
</gene>
<sequence>MYVISIVCVLIAAVTAGGADLESGAGNSVHGIKLRSRSDQQLISELQQSVDLDIWQYGLPEGQDTLVMLSPENRVEVLDELDAKGIEHYLHLADVKQALETHAEEVKQWKQQSRSGGAVPFNDYPRYAEVDAYMESIAAQYPNLVTIVNAGKSFEGRDIKYLKISTTNFADASKPIYFMDAMMHAREWVTTPPTLYSIHRLVENLRDQDKDLLEDVDWIILPIANPDGYEYTHINSSTRMWRKTRSVNPEISEDCIGVDPNRNFDTHWNTTGVSPNPCAETFPGNEAFSEPETRIVRDILLEHLDRMQVYMNIHSYGNWVLYGFDNYTLPPNYIHLHLVGASMGSVMDTMKLPQADWYKVGNSAMVFYETSGSAQDYGQLVGVPLSYTLELPGYGYGFLVPPQFIDHINKETWEGIAVTARMARIYHQSRL</sequence>
<evidence type="ECO:0000256" key="3">
    <source>
        <dbReference type="ARBA" id="ARBA00022645"/>
    </source>
</evidence>
<protein>
    <recommendedName>
        <fullName evidence="13">Peptidase M14 domain-containing protein</fullName>
    </recommendedName>
</protein>
<evidence type="ECO:0000313" key="14">
    <source>
        <dbReference type="EMBL" id="KAL0818027.1"/>
    </source>
</evidence>
<dbReference type="Gene3D" id="3.40.630.10">
    <property type="entry name" value="Zn peptidases"/>
    <property type="match status" value="1"/>
</dbReference>
<feature type="chain" id="PRO_5044805018" description="Peptidase M14 domain-containing protein" evidence="12">
    <location>
        <begin position="20"/>
        <end position="431"/>
    </location>
</feature>
<dbReference type="SMART" id="SM00631">
    <property type="entry name" value="Zn_pept"/>
    <property type="match status" value="1"/>
</dbReference>
<dbReference type="GO" id="GO:0046872">
    <property type="term" value="F:metal ion binding"/>
    <property type="evidence" value="ECO:0007669"/>
    <property type="project" value="UniProtKB-KW"/>
</dbReference>
<dbReference type="EMBL" id="JBEDNZ010000022">
    <property type="protein sequence ID" value="KAL0818027.1"/>
    <property type="molecule type" value="Genomic_DNA"/>
</dbReference>
<dbReference type="GO" id="GO:0004180">
    <property type="term" value="F:carboxypeptidase activity"/>
    <property type="evidence" value="ECO:0007669"/>
    <property type="project" value="UniProtKB-KW"/>
</dbReference>
<keyword evidence="8" id="KW-0862">Zinc</keyword>
<keyword evidence="7" id="KW-0378">Hydrolase</keyword>
<dbReference type="PROSITE" id="PS52035">
    <property type="entry name" value="PEPTIDASE_M14"/>
    <property type="match status" value="1"/>
</dbReference>
<dbReference type="SUPFAM" id="SSF53187">
    <property type="entry name" value="Zn-dependent exopeptidases"/>
    <property type="match status" value="1"/>
</dbReference>
<dbReference type="Gene3D" id="3.30.70.340">
    <property type="entry name" value="Metallocarboxypeptidase-like"/>
    <property type="match status" value="1"/>
</dbReference>
<keyword evidence="4" id="KW-0645">Protease</keyword>
<feature type="active site" description="Proton donor/acceptor" evidence="11">
    <location>
        <position position="390"/>
    </location>
</feature>
<accession>A0ABD0SEH9</accession>
<keyword evidence="9" id="KW-0482">Metalloprotease</keyword>
<dbReference type="AlphaFoldDB" id="A0ABD0SEH9"/>
<evidence type="ECO:0000313" key="15">
    <source>
        <dbReference type="Proteomes" id="UP001549921"/>
    </source>
</evidence>
<dbReference type="GO" id="GO:0008237">
    <property type="term" value="F:metallopeptidase activity"/>
    <property type="evidence" value="ECO:0007669"/>
    <property type="project" value="UniProtKB-KW"/>
</dbReference>
<evidence type="ECO:0000256" key="5">
    <source>
        <dbReference type="ARBA" id="ARBA00022723"/>
    </source>
</evidence>